<sequence length="30" mass="3410">MLFCNLLMSKGISYNKKTYLISAIAWDPTS</sequence>
<organism evidence="1">
    <name type="scientific">Rhizophora mucronata</name>
    <name type="common">Asiatic mangrove</name>
    <dbReference type="NCBI Taxonomy" id="61149"/>
    <lineage>
        <taxon>Eukaryota</taxon>
        <taxon>Viridiplantae</taxon>
        <taxon>Streptophyta</taxon>
        <taxon>Embryophyta</taxon>
        <taxon>Tracheophyta</taxon>
        <taxon>Spermatophyta</taxon>
        <taxon>Magnoliopsida</taxon>
        <taxon>eudicotyledons</taxon>
        <taxon>Gunneridae</taxon>
        <taxon>Pentapetalae</taxon>
        <taxon>rosids</taxon>
        <taxon>fabids</taxon>
        <taxon>Malpighiales</taxon>
        <taxon>Rhizophoraceae</taxon>
        <taxon>Rhizophora</taxon>
    </lineage>
</organism>
<reference evidence="1" key="1">
    <citation type="submission" date="2018-02" db="EMBL/GenBank/DDBJ databases">
        <title>Rhizophora mucronata_Transcriptome.</title>
        <authorList>
            <person name="Meera S.P."/>
            <person name="Sreeshan A."/>
            <person name="Augustine A."/>
        </authorList>
    </citation>
    <scope>NUCLEOTIDE SEQUENCE</scope>
    <source>
        <tissue evidence="1">Leaf</tissue>
    </source>
</reference>
<accession>A0A2P2PGL3</accession>
<dbReference type="AlphaFoldDB" id="A0A2P2PGL3"/>
<evidence type="ECO:0000313" key="1">
    <source>
        <dbReference type="EMBL" id="MBX53860.1"/>
    </source>
</evidence>
<name>A0A2P2PGL3_RHIMU</name>
<proteinExistence type="predicted"/>
<dbReference type="EMBL" id="GGEC01073376">
    <property type="protein sequence ID" value="MBX53860.1"/>
    <property type="molecule type" value="Transcribed_RNA"/>
</dbReference>
<protein>
    <submittedName>
        <fullName evidence="1">Uncharacterized protein</fullName>
    </submittedName>
</protein>